<keyword evidence="3" id="KW-1185">Reference proteome</keyword>
<sequence>MTQSTNKSAEEAPVVERDERDRAARQARVTEKTGSALKPPPPGSIPAPPGPVSTGRPARQPAHAAPSTGAEVLPPLLGKSVADGYRKRMRETLANFVDDPGDAVAGADALFGEAITALNQALLRRQEEMARQRQGSSGDTEQLRQALLRYRAAIEAVVTL</sequence>
<proteinExistence type="predicted"/>
<dbReference type="Proteomes" id="UP001165378">
    <property type="component" value="Unassembled WGS sequence"/>
</dbReference>
<accession>A0AA41PYV7</accession>
<evidence type="ECO:0000313" key="2">
    <source>
        <dbReference type="EMBL" id="MCF2528303.1"/>
    </source>
</evidence>
<gene>
    <name evidence="2" type="ORF">LZ495_13900</name>
</gene>
<feature type="region of interest" description="Disordered" evidence="1">
    <location>
        <begin position="1"/>
        <end position="75"/>
    </location>
</feature>
<protein>
    <submittedName>
        <fullName evidence="2">Uncharacterized protein</fullName>
    </submittedName>
</protein>
<dbReference type="RefSeq" id="WP_235052464.1">
    <property type="nucleotide sequence ID" value="NZ_JAKFHA010000006.1"/>
</dbReference>
<feature type="compositionally biased region" description="Pro residues" evidence="1">
    <location>
        <begin position="38"/>
        <end position="51"/>
    </location>
</feature>
<organism evidence="2 3">
    <name type="scientific">Yinghuangia soli</name>
    <dbReference type="NCBI Taxonomy" id="2908204"/>
    <lineage>
        <taxon>Bacteria</taxon>
        <taxon>Bacillati</taxon>
        <taxon>Actinomycetota</taxon>
        <taxon>Actinomycetes</taxon>
        <taxon>Kitasatosporales</taxon>
        <taxon>Streptomycetaceae</taxon>
        <taxon>Yinghuangia</taxon>
    </lineage>
</organism>
<dbReference type="AlphaFoldDB" id="A0AA41PYV7"/>
<name>A0AA41PYV7_9ACTN</name>
<evidence type="ECO:0000256" key="1">
    <source>
        <dbReference type="SAM" id="MobiDB-lite"/>
    </source>
</evidence>
<feature type="compositionally biased region" description="Basic and acidic residues" evidence="1">
    <location>
        <begin position="8"/>
        <end position="31"/>
    </location>
</feature>
<dbReference type="EMBL" id="JAKFHA010000006">
    <property type="protein sequence ID" value="MCF2528303.1"/>
    <property type="molecule type" value="Genomic_DNA"/>
</dbReference>
<evidence type="ECO:0000313" key="3">
    <source>
        <dbReference type="Proteomes" id="UP001165378"/>
    </source>
</evidence>
<comment type="caution">
    <text evidence="2">The sequence shown here is derived from an EMBL/GenBank/DDBJ whole genome shotgun (WGS) entry which is preliminary data.</text>
</comment>
<reference evidence="2" key="1">
    <citation type="submission" date="2022-01" db="EMBL/GenBank/DDBJ databases">
        <title>Genome-Based Taxonomic Classification of the Phylum Actinobacteria.</title>
        <authorList>
            <person name="Gao Y."/>
        </authorList>
    </citation>
    <scope>NUCLEOTIDE SEQUENCE</scope>
    <source>
        <strain evidence="2">KLBMP 8922</strain>
    </source>
</reference>